<organism evidence="1 2">
    <name type="scientific">Electrophorus voltai</name>
    <dbReference type="NCBI Taxonomy" id="2609070"/>
    <lineage>
        <taxon>Eukaryota</taxon>
        <taxon>Metazoa</taxon>
        <taxon>Chordata</taxon>
        <taxon>Craniata</taxon>
        <taxon>Vertebrata</taxon>
        <taxon>Euteleostomi</taxon>
        <taxon>Actinopterygii</taxon>
        <taxon>Neopterygii</taxon>
        <taxon>Teleostei</taxon>
        <taxon>Ostariophysi</taxon>
        <taxon>Gymnotiformes</taxon>
        <taxon>Gymnotoidei</taxon>
        <taxon>Gymnotidae</taxon>
        <taxon>Electrophorus</taxon>
    </lineage>
</organism>
<sequence>MTCYTHLQDSSLANGHAHSGRDFLRKQMRGELFTPQQLEVLDHVFDRQLYSDIYPAPDNSSCKPTQVRAEWRGLSLWKCHKGAWSKTGPLLPEALLFLAWPPALLDPLPTLLLTPDPSEPSLDPSPL</sequence>
<dbReference type="AlphaFoldDB" id="A0AAD9DT04"/>
<evidence type="ECO:0000313" key="1">
    <source>
        <dbReference type="EMBL" id="KAK1792078.1"/>
    </source>
</evidence>
<gene>
    <name evidence="1" type="ORF">P4O66_001856</name>
</gene>
<reference evidence="1" key="1">
    <citation type="submission" date="2023-03" db="EMBL/GenBank/DDBJ databases">
        <title>Electrophorus voltai genome.</title>
        <authorList>
            <person name="Bian C."/>
        </authorList>
    </citation>
    <scope>NUCLEOTIDE SEQUENCE</scope>
    <source>
        <strain evidence="1">CB-2022</strain>
        <tissue evidence="1">Muscle</tissue>
    </source>
</reference>
<keyword evidence="2" id="KW-1185">Reference proteome</keyword>
<comment type="caution">
    <text evidence="1">The sequence shown here is derived from an EMBL/GenBank/DDBJ whole genome shotgun (WGS) entry which is preliminary data.</text>
</comment>
<proteinExistence type="predicted"/>
<dbReference type="EMBL" id="JAROKS010000019">
    <property type="protein sequence ID" value="KAK1792078.1"/>
    <property type="molecule type" value="Genomic_DNA"/>
</dbReference>
<dbReference type="Proteomes" id="UP001239994">
    <property type="component" value="Unassembled WGS sequence"/>
</dbReference>
<accession>A0AAD9DT04</accession>
<name>A0AAD9DT04_9TELE</name>
<evidence type="ECO:0000313" key="2">
    <source>
        <dbReference type="Proteomes" id="UP001239994"/>
    </source>
</evidence>
<protein>
    <submittedName>
        <fullName evidence="1">Uncharacterized protein</fullName>
    </submittedName>
</protein>